<dbReference type="GO" id="GO:0004519">
    <property type="term" value="F:endonuclease activity"/>
    <property type="evidence" value="ECO:0007669"/>
    <property type="project" value="UniProtKB-KW"/>
</dbReference>
<keyword evidence="10" id="KW-1185">Reference proteome</keyword>
<protein>
    <submittedName>
        <fullName evidence="9">S1/P1 nuclease-domain-containing protein</fullName>
    </submittedName>
</protein>
<gene>
    <name evidence="9" type="ORF">MKK02DRAFT_39749</name>
</gene>
<feature type="signal peptide" evidence="8">
    <location>
        <begin position="1"/>
        <end position="18"/>
    </location>
</feature>
<keyword evidence="3" id="KW-0479">Metal-binding</keyword>
<dbReference type="RefSeq" id="XP_052949228.1">
    <property type="nucleotide sequence ID" value="XM_053090761.1"/>
</dbReference>
<organism evidence="9 10">
    <name type="scientific">Dioszegia hungarica</name>
    <dbReference type="NCBI Taxonomy" id="4972"/>
    <lineage>
        <taxon>Eukaryota</taxon>
        <taxon>Fungi</taxon>
        <taxon>Dikarya</taxon>
        <taxon>Basidiomycota</taxon>
        <taxon>Agaricomycotina</taxon>
        <taxon>Tremellomycetes</taxon>
        <taxon>Tremellales</taxon>
        <taxon>Bulleribasidiaceae</taxon>
        <taxon>Dioszegia</taxon>
    </lineage>
</organism>
<accession>A0AA38LYS4</accession>
<dbReference type="PANTHER" id="PTHR33146">
    <property type="entry name" value="ENDONUCLEASE 4"/>
    <property type="match status" value="1"/>
</dbReference>
<keyword evidence="4" id="KW-0255">Endonuclease</keyword>
<feature type="chain" id="PRO_5041416596" evidence="8">
    <location>
        <begin position="19"/>
        <end position="377"/>
    </location>
</feature>
<keyword evidence="2" id="KW-0540">Nuclease</keyword>
<evidence type="ECO:0000256" key="7">
    <source>
        <dbReference type="ARBA" id="ARBA00023180"/>
    </source>
</evidence>
<evidence type="ECO:0000256" key="3">
    <source>
        <dbReference type="ARBA" id="ARBA00022723"/>
    </source>
</evidence>
<proteinExistence type="inferred from homology"/>
<dbReference type="Pfam" id="PF02265">
    <property type="entry name" value="S1-P1_nuclease"/>
    <property type="match status" value="1"/>
</dbReference>
<dbReference type="Proteomes" id="UP001164286">
    <property type="component" value="Unassembled WGS sequence"/>
</dbReference>
<dbReference type="EMBL" id="JAKWFO010000001">
    <property type="protein sequence ID" value="KAI9639451.1"/>
    <property type="molecule type" value="Genomic_DNA"/>
</dbReference>
<dbReference type="GO" id="GO:0006308">
    <property type="term" value="P:DNA catabolic process"/>
    <property type="evidence" value="ECO:0007669"/>
    <property type="project" value="InterPro"/>
</dbReference>
<keyword evidence="5" id="KW-0378">Hydrolase</keyword>
<comment type="caution">
    <text evidence="9">The sequence shown here is derived from an EMBL/GenBank/DDBJ whole genome shotgun (WGS) entry which is preliminary data.</text>
</comment>
<evidence type="ECO:0000256" key="5">
    <source>
        <dbReference type="ARBA" id="ARBA00022801"/>
    </source>
</evidence>
<evidence type="ECO:0000256" key="6">
    <source>
        <dbReference type="ARBA" id="ARBA00023157"/>
    </source>
</evidence>
<dbReference type="CDD" id="cd11010">
    <property type="entry name" value="S1-P1_nuclease"/>
    <property type="match status" value="1"/>
</dbReference>
<comment type="similarity">
    <text evidence="1">Belongs to the nuclease type I family.</text>
</comment>
<dbReference type="InterPro" id="IPR008947">
    <property type="entry name" value="PLipase_C/P1_nuclease_dom_sf"/>
</dbReference>
<evidence type="ECO:0000313" key="10">
    <source>
        <dbReference type="Proteomes" id="UP001164286"/>
    </source>
</evidence>
<dbReference type="GeneID" id="77729966"/>
<evidence type="ECO:0000256" key="4">
    <source>
        <dbReference type="ARBA" id="ARBA00022759"/>
    </source>
</evidence>
<keyword evidence="8" id="KW-0732">Signal</keyword>
<dbReference type="GO" id="GO:0016788">
    <property type="term" value="F:hydrolase activity, acting on ester bonds"/>
    <property type="evidence" value="ECO:0007669"/>
    <property type="project" value="InterPro"/>
</dbReference>
<dbReference type="Gene3D" id="1.10.575.10">
    <property type="entry name" value="P1 Nuclease"/>
    <property type="match status" value="1"/>
</dbReference>
<dbReference type="GO" id="GO:0046872">
    <property type="term" value="F:metal ion binding"/>
    <property type="evidence" value="ECO:0007669"/>
    <property type="project" value="UniProtKB-KW"/>
</dbReference>
<dbReference type="InterPro" id="IPR003154">
    <property type="entry name" value="S1/P1nuclease"/>
</dbReference>
<sequence length="377" mass="41242">MLLVPLLALAPLVPTALAWGAAGHEIVATIAQVHLYPETKEALLHILPPEAKGHLAPIAAWADQVRMRWRNGAMHYVNGINDHPADHCEFGEDGWANEDVNVLTAIANFTGQVMNGKGDIPIRFLTHFVGDMHQPLHLTGRDKGGNGAMFLFEGRHRNLHSVWDSGILTKNIRELSNYTTPLPSKQIESALLGAIFDPYVRFILWEGMRGWWSNSIEGWLACPAGGDPYPHSSVSNIPAPDLWLNTVKGYTASALKLLPSPLSAFLAEMIPLQAVEGFSNDLLALHPTNVKASSRAPFPACPYTWAKPLHKLNCESAWPKEYTGSPGSPLIELDTDVYLGKLARDNTMEMLLAMGGVRLAHLLNTALSGKEGVYLAY</sequence>
<dbReference type="GO" id="GO:0003676">
    <property type="term" value="F:nucleic acid binding"/>
    <property type="evidence" value="ECO:0007669"/>
    <property type="project" value="InterPro"/>
</dbReference>
<name>A0AA38LYS4_9TREE</name>
<keyword evidence="6" id="KW-1015">Disulfide bond</keyword>
<evidence type="ECO:0000313" key="9">
    <source>
        <dbReference type="EMBL" id="KAI9639451.1"/>
    </source>
</evidence>
<keyword evidence="7" id="KW-0325">Glycoprotein</keyword>
<evidence type="ECO:0000256" key="1">
    <source>
        <dbReference type="ARBA" id="ARBA00009547"/>
    </source>
</evidence>
<dbReference type="SUPFAM" id="SSF48537">
    <property type="entry name" value="Phospholipase C/P1 nuclease"/>
    <property type="match status" value="1"/>
</dbReference>
<dbReference type="AlphaFoldDB" id="A0AA38LYS4"/>
<reference evidence="9" key="1">
    <citation type="journal article" date="2022" name="G3 (Bethesda)">
        <title>High quality genome of the basidiomycete yeast Dioszegia hungarica PDD-24b-2 isolated from cloud water.</title>
        <authorList>
            <person name="Jarrige D."/>
            <person name="Haridas S."/>
            <person name="Bleykasten-Grosshans C."/>
            <person name="Joly M."/>
            <person name="Nadalig T."/>
            <person name="Sancelme M."/>
            <person name="Vuilleumier S."/>
            <person name="Grigoriev I.V."/>
            <person name="Amato P."/>
            <person name="Bringel F."/>
        </authorList>
    </citation>
    <scope>NUCLEOTIDE SEQUENCE</scope>
    <source>
        <strain evidence="9">PDD-24b-2</strain>
    </source>
</reference>
<evidence type="ECO:0000256" key="2">
    <source>
        <dbReference type="ARBA" id="ARBA00022722"/>
    </source>
</evidence>
<dbReference type="PANTHER" id="PTHR33146:SF29">
    <property type="entry name" value="S1_P1 NUCLEASE"/>
    <property type="match status" value="1"/>
</dbReference>
<evidence type="ECO:0000256" key="8">
    <source>
        <dbReference type="SAM" id="SignalP"/>
    </source>
</evidence>